<proteinExistence type="predicted"/>
<protein>
    <submittedName>
        <fullName evidence="1">Uncharacterized protein</fullName>
    </submittedName>
</protein>
<organism evidence="1 2">
    <name type="scientific">Entomophthora muscae</name>
    <dbReference type="NCBI Taxonomy" id="34485"/>
    <lineage>
        <taxon>Eukaryota</taxon>
        <taxon>Fungi</taxon>
        <taxon>Fungi incertae sedis</taxon>
        <taxon>Zoopagomycota</taxon>
        <taxon>Entomophthoromycotina</taxon>
        <taxon>Entomophthoromycetes</taxon>
        <taxon>Entomophthorales</taxon>
        <taxon>Entomophthoraceae</taxon>
        <taxon>Entomophthora</taxon>
    </lineage>
</organism>
<evidence type="ECO:0000313" key="2">
    <source>
        <dbReference type="Proteomes" id="UP001165960"/>
    </source>
</evidence>
<reference evidence="1" key="1">
    <citation type="submission" date="2022-04" db="EMBL/GenBank/DDBJ databases">
        <title>Genome of the entomopathogenic fungus Entomophthora muscae.</title>
        <authorList>
            <person name="Elya C."/>
            <person name="Lovett B.R."/>
            <person name="Lee E."/>
            <person name="Macias A.M."/>
            <person name="Hajek A.E."/>
            <person name="De Bivort B.L."/>
            <person name="Kasson M.T."/>
            <person name="De Fine Licht H.H."/>
            <person name="Stajich J.E."/>
        </authorList>
    </citation>
    <scope>NUCLEOTIDE SEQUENCE</scope>
    <source>
        <strain evidence="1">Berkeley</strain>
    </source>
</reference>
<dbReference type="EMBL" id="QTSX02005000">
    <property type="protein sequence ID" value="KAJ9062577.1"/>
    <property type="molecule type" value="Genomic_DNA"/>
</dbReference>
<keyword evidence="2" id="KW-1185">Reference proteome</keyword>
<sequence>MSFASDSSELNCLHDDQLVHRIQELEALVAHLQNQIQIDLPLVAKLCYEDGISDGLHAASLAGCAVCNSLSLQHAVFPIPCQELPHPVSQLAIHSPILPSTAPPVPETAHMTCLDTLPIQVQNLPEPFLPAPRQTLRKKQSSM</sequence>
<comment type="caution">
    <text evidence="1">The sequence shown here is derived from an EMBL/GenBank/DDBJ whole genome shotgun (WGS) entry which is preliminary data.</text>
</comment>
<evidence type="ECO:0000313" key="1">
    <source>
        <dbReference type="EMBL" id="KAJ9062577.1"/>
    </source>
</evidence>
<gene>
    <name evidence="1" type="ORF">DSO57_1009380</name>
</gene>
<accession>A0ACC2SJW8</accession>
<dbReference type="Proteomes" id="UP001165960">
    <property type="component" value="Unassembled WGS sequence"/>
</dbReference>
<name>A0ACC2SJW8_9FUNG</name>